<reference evidence="3 4" key="1">
    <citation type="journal article" date="2024" name="J Genomics">
        <title>Draft genome sequencing and assembly of Favolaschia claudopus CIRM-BRFM 2984 isolated from oak limbs.</title>
        <authorList>
            <person name="Navarro D."/>
            <person name="Drula E."/>
            <person name="Chaduli D."/>
            <person name="Cazenave R."/>
            <person name="Ahrendt S."/>
            <person name="Wang J."/>
            <person name="Lipzen A."/>
            <person name="Daum C."/>
            <person name="Barry K."/>
            <person name="Grigoriev I.V."/>
            <person name="Favel A."/>
            <person name="Rosso M.N."/>
            <person name="Martin F."/>
        </authorList>
    </citation>
    <scope>NUCLEOTIDE SEQUENCE [LARGE SCALE GENOMIC DNA]</scope>
    <source>
        <strain evidence="3 4">CIRM-BRFM 2984</strain>
    </source>
</reference>
<organism evidence="3 4">
    <name type="scientific">Favolaschia claudopus</name>
    <dbReference type="NCBI Taxonomy" id="2862362"/>
    <lineage>
        <taxon>Eukaryota</taxon>
        <taxon>Fungi</taxon>
        <taxon>Dikarya</taxon>
        <taxon>Basidiomycota</taxon>
        <taxon>Agaricomycotina</taxon>
        <taxon>Agaricomycetes</taxon>
        <taxon>Agaricomycetidae</taxon>
        <taxon>Agaricales</taxon>
        <taxon>Marasmiineae</taxon>
        <taxon>Mycenaceae</taxon>
        <taxon>Favolaschia</taxon>
    </lineage>
</organism>
<sequence length="234" mass="26368">MSMKSQFYLSLCADAASKSTMYYQLGSVIVKGGKVISTGFNHQRPNYCEPRNGRPMSMHAEMASIFNATRGAAPALKQQQQQQQQQRKEQQNEKKKKATRYAEECSRDLERLSPGASLVPYEAKTTRRRVSYQTGRPAHYQGQEADDACEGKGGECSVGQEVTGKQQRRSQQQHSKLNGCDFVSWCRWAGIKRIFHWSVEEGRFICLKVGDASVAECYETVADVRLVRSRAVLV</sequence>
<evidence type="ECO:0000313" key="4">
    <source>
        <dbReference type="Proteomes" id="UP001362999"/>
    </source>
</evidence>
<dbReference type="GO" id="GO:0006139">
    <property type="term" value="P:nucleobase-containing compound metabolic process"/>
    <property type="evidence" value="ECO:0007669"/>
    <property type="project" value="UniProtKB-ARBA"/>
</dbReference>
<evidence type="ECO:0000259" key="2">
    <source>
        <dbReference type="Pfam" id="PF00383"/>
    </source>
</evidence>
<comment type="caution">
    <text evidence="3">The sequence shown here is derived from an EMBL/GenBank/DDBJ whole genome shotgun (WGS) entry which is preliminary data.</text>
</comment>
<dbReference type="GO" id="GO:0003824">
    <property type="term" value="F:catalytic activity"/>
    <property type="evidence" value="ECO:0007669"/>
    <property type="project" value="InterPro"/>
</dbReference>
<dbReference type="AlphaFoldDB" id="A0AAW0DVZ7"/>
<gene>
    <name evidence="3" type="ORF">R3P38DRAFT_3170190</name>
</gene>
<dbReference type="SUPFAM" id="SSF53927">
    <property type="entry name" value="Cytidine deaminase-like"/>
    <property type="match status" value="1"/>
</dbReference>
<proteinExistence type="predicted"/>
<keyword evidence="4" id="KW-1185">Reference proteome</keyword>
<dbReference type="Proteomes" id="UP001362999">
    <property type="component" value="Unassembled WGS sequence"/>
</dbReference>
<evidence type="ECO:0000313" key="3">
    <source>
        <dbReference type="EMBL" id="KAK7055525.1"/>
    </source>
</evidence>
<dbReference type="InterPro" id="IPR002125">
    <property type="entry name" value="CMP_dCMP_dom"/>
</dbReference>
<protein>
    <submittedName>
        <fullName evidence="3">CMP/dCMP-type deaminase domain-containing protein</fullName>
    </submittedName>
</protein>
<evidence type="ECO:0000256" key="1">
    <source>
        <dbReference type="SAM" id="MobiDB-lite"/>
    </source>
</evidence>
<dbReference type="EMBL" id="JAWWNJ010000005">
    <property type="protein sequence ID" value="KAK7055525.1"/>
    <property type="molecule type" value="Genomic_DNA"/>
</dbReference>
<feature type="region of interest" description="Disordered" evidence="1">
    <location>
        <begin position="124"/>
        <end position="146"/>
    </location>
</feature>
<feature type="region of interest" description="Disordered" evidence="1">
    <location>
        <begin position="78"/>
        <end position="104"/>
    </location>
</feature>
<feature type="domain" description="CMP/dCMP-type deaminase" evidence="2">
    <location>
        <begin position="5"/>
        <end position="70"/>
    </location>
</feature>
<dbReference type="InterPro" id="IPR016193">
    <property type="entry name" value="Cytidine_deaminase-like"/>
</dbReference>
<accession>A0AAW0DVZ7</accession>
<name>A0AAW0DVZ7_9AGAR</name>
<dbReference type="Pfam" id="PF00383">
    <property type="entry name" value="dCMP_cyt_deam_1"/>
    <property type="match status" value="1"/>
</dbReference>
<dbReference type="Gene3D" id="3.40.140.10">
    <property type="entry name" value="Cytidine Deaminase, domain 2"/>
    <property type="match status" value="1"/>
</dbReference>